<evidence type="ECO:0000259" key="1">
    <source>
        <dbReference type="Pfam" id="PF12728"/>
    </source>
</evidence>
<protein>
    <submittedName>
        <fullName evidence="3">Excisionase</fullName>
    </submittedName>
</protein>
<reference evidence="2" key="3">
    <citation type="submission" date="2020-02" db="EMBL/GenBank/DDBJ databases">
        <authorList>
            <person name="Matsumoto Y."/>
            <person name="Motooka D."/>
            <person name="Nakamura S."/>
        </authorList>
    </citation>
    <scope>NUCLEOTIDE SEQUENCE</scope>
    <source>
        <strain evidence="2">JCM 6377</strain>
    </source>
</reference>
<name>A0A2A7MUE9_MYCAG</name>
<dbReference type="RefSeq" id="WP_097942320.1">
    <property type="nucleotide sequence ID" value="NZ_BLKS01000001.1"/>
</dbReference>
<dbReference type="GO" id="GO:0003677">
    <property type="term" value="F:DNA binding"/>
    <property type="evidence" value="ECO:0007669"/>
    <property type="project" value="InterPro"/>
</dbReference>
<evidence type="ECO:0000313" key="4">
    <source>
        <dbReference type="Proteomes" id="UP000220914"/>
    </source>
</evidence>
<dbReference type="SUPFAM" id="SSF46955">
    <property type="entry name" value="Putative DNA-binding domain"/>
    <property type="match status" value="1"/>
</dbReference>
<keyword evidence="4" id="KW-1185">Reference proteome</keyword>
<organism evidence="3 4">
    <name type="scientific">Mycolicibacterium agri</name>
    <name type="common">Mycobacterium agri</name>
    <dbReference type="NCBI Taxonomy" id="36811"/>
    <lineage>
        <taxon>Bacteria</taxon>
        <taxon>Bacillati</taxon>
        <taxon>Actinomycetota</taxon>
        <taxon>Actinomycetes</taxon>
        <taxon>Mycobacteriales</taxon>
        <taxon>Mycobacteriaceae</taxon>
        <taxon>Mycolicibacterium</taxon>
    </lineage>
</organism>
<dbReference type="EMBL" id="BLKS01000001">
    <property type="protein sequence ID" value="GFG49462.1"/>
    <property type="molecule type" value="Genomic_DNA"/>
</dbReference>
<dbReference type="Proteomes" id="UP000465302">
    <property type="component" value="Unassembled WGS sequence"/>
</dbReference>
<dbReference type="Pfam" id="PF12728">
    <property type="entry name" value="HTH_17"/>
    <property type="match status" value="1"/>
</dbReference>
<reference evidence="2 5" key="2">
    <citation type="journal article" date="2019" name="Emerg. Microbes Infect.">
        <title>Comprehensive subspecies identification of 175 nontuberculous mycobacteria species based on 7547 genomic profiles.</title>
        <authorList>
            <person name="Matsumoto Y."/>
            <person name="Kinjo T."/>
            <person name="Motooka D."/>
            <person name="Nabeya D."/>
            <person name="Jung N."/>
            <person name="Uechi K."/>
            <person name="Horii T."/>
            <person name="Iida T."/>
            <person name="Fujita J."/>
            <person name="Nakamura S."/>
        </authorList>
    </citation>
    <scope>NUCLEOTIDE SEQUENCE [LARGE SCALE GENOMIC DNA]</scope>
    <source>
        <strain evidence="2 5">JCM 6377</strain>
    </source>
</reference>
<dbReference type="AlphaFoldDB" id="A0A2A7MUE9"/>
<dbReference type="InterPro" id="IPR009061">
    <property type="entry name" value="DNA-bd_dom_put_sf"/>
</dbReference>
<evidence type="ECO:0000313" key="3">
    <source>
        <dbReference type="EMBL" id="PEG35180.1"/>
    </source>
</evidence>
<dbReference type="EMBL" id="PDCP01000049">
    <property type="protein sequence ID" value="PEG35180.1"/>
    <property type="molecule type" value="Genomic_DNA"/>
</dbReference>
<evidence type="ECO:0000313" key="5">
    <source>
        <dbReference type="Proteomes" id="UP000465302"/>
    </source>
</evidence>
<dbReference type="NCBIfam" id="TIGR01764">
    <property type="entry name" value="excise"/>
    <property type="match status" value="1"/>
</dbReference>
<evidence type="ECO:0000313" key="2">
    <source>
        <dbReference type="EMBL" id="GFG49462.1"/>
    </source>
</evidence>
<dbReference type="InterPro" id="IPR041657">
    <property type="entry name" value="HTH_17"/>
</dbReference>
<dbReference type="InterPro" id="IPR010093">
    <property type="entry name" value="SinI_DNA-bd"/>
</dbReference>
<dbReference type="OrthoDB" id="4870800at2"/>
<comment type="caution">
    <text evidence="3">The sequence shown here is derived from an EMBL/GenBank/DDBJ whole genome shotgun (WGS) entry which is preliminary data.</text>
</comment>
<gene>
    <name evidence="3" type="ORF">CQY20_22615</name>
    <name evidence="2" type="ORF">MAGR_09030</name>
</gene>
<feature type="domain" description="Helix-turn-helix" evidence="1">
    <location>
        <begin position="10"/>
        <end position="55"/>
    </location>
</feature>
<dbReference type="Proteomes" id="UP000220914">
    <property type="component" value="Unassembled WGS sequence"/>
</dbReference>
<reference evidence="3 4" key="1">
    <citation type="submission" date="2017-10" db="EMBL/GenBank/DDBJ databases">
        <title>The new phylogeny of genus Mycobacterium.</title>
        <authorList>
            <person name="Tortoli E."/>
            <person name="Trovato A."/>
            <person name="Cirillo D.M."/>
        </authorList>
    </citation>
    <scope>NUCLEOTIDE SEQUENCE [LARGE SCALE GENOMIC DNA]</scope>
    <source>
        <strain evidence="3 4">CCUG37673</strain>
    </source>
</reference>
<proteinExistence type="predicted"/>
<sequence length="65" mass="7489">MHDLPKLPPWISIRKAAVYLDVSDKTVRRMVRRGDLKARRIGGRLIRIERESLLAHGRPLGAGYR</sequence>
<accession>A0A2A7MUE9</accession>